<keyword evidence="5" id="KW-1185">Reference proteome</keyword>
<gene>
    <name evidence="4" type="ordered locus">AciPR4_3152</name>
</gene>
<dbReference type="STRING" id="401053.AciPR4_3152"/>
<feature type="transmembrane region" description="Helical" evidence="2">
    <location>
        <begin position="226"/>
        <end position="243"/>
    </location>
</feature>
<dbReference type="Proteomes" id="UP000006844">
    <property type="component" value="Chromosome"/>
</dbReference>
<feature type="transmembrane region" description="Helical" evidence="2">
    <location>
        <begin position="71"/>
        <end position="104"/>
    </location>
</feature>
<name>E8V6V8_TERSS</name>
<protein>
    <recommendedName>
        <fullName evidence="3">LiaF transmembrane domain-containing protein</fullName>
    </recommendedName>
</protein>
<evidence type="ECO:0000313" key="4">
    <source>
        <dbReference type="EMBL" id="ADV83910.1"/>
    </source>
</evidence>
<dbReference type="InterPro" id="IPR054331">
    <property type="entry name" value="LiaF_TM"/>
</dbReference>
<proteinExistence type="predicted"/>
<keyword evidence="2" id="KW-0472">Membrane</keyword>
<accession>E8V6V8</accession>
<organism evidence="4 5">
    <name type="scientific">Terriglobus saanensis (strain ATCC BAA-1853 / DSM 23119 / SP1PR4)</name>
    <dbReference type="NCBI Taxonomy" id="401053"/>
    <lineage>
        <taxon>Bacteria</taxon>
        <taxon>Pseudomonadati</taxon>
        <taxon>Acidobacteriota</taxon>
        <taxon>Terriglobia</taxon>
        <taxon>Terriglobales</taxon>
        <taxon>Acidobacteriaceae</taxon>
        <taxon>Terriglobus</taxon>
    </lineage>
</organism>
<dbReference type="AlphaFoldDB" id="E8V6V8"/>
<evidence type="ECO:0000256" key="2">
    <source>
        <dbReference type="SAM" id="Phobius"/>
    </source>
</evidence>
<feature type="region of interest" description="Disordered" evidence="1">
    <location>
        <begin position="1"/>
        <end position="23"/>
    </location>
</feature>
<feature type="region of interest" description="Disordered" evidence="1">
    <location>
        <begin position="353"/>
        <end position="386"/>
    </location>
</feature>
<sequence>MGMSYEEQKFTNQDAPEPQASEPGYVPPVGYPGGFIPPPVPPTTPNPGLAALLGFIPGVGAMYNGQLVKGLVHIGIFAVLVSLSSDVNGIFGLFVAGWVFYQVIEAHQTAVARRNGMPLPNPFGLNDLGDRIGFGHGQGWPGSGPYVPPYTPPGNVPPGYTAPGYVPSGYVPPVAPGYVPPANPYSADPAYGASPYTQPPPEYGYAPPVAPPVIPPPDMNSFASRVPTGAIWMIGLGLFFLATHTHGVYVVHGSLFLPLLFIGLGVWMFVQRSGILRIANDGSAAYRWNLLLAARRSGWLILLGVIFLLQSLHIVRWGSVWPLFFIYLGLWAIAERLMAQQMAAESYAASAPVVPPVQPSETSIVPSPSYNDPGADHHDDRNGEGR</sequence>
<evidence type="ECO:0000313" key="5">
    <source>
        <dbReference type="Proteomes" id="UP000006844"/>
    </source>
</evidence>
<feature type="compositionally biased region" description="Basic and acidic residues" evidence="1">
    <location>
        <begin position="374"/>
        <end position="386"/>
    </location>
</feature>
<dbReference type="KEGG" id="tsa:AciPR4_3152"/>
<evidence type="ECO:0000259" key="3">
    <source>
        <dbReference type="Pfam" id="PF22570"/>
    </source>
</evidence>
<dbReference type="Pfam" id="PF22570">
    <property type="entry name" value="LiaF-TM"/>
    <property type="match status" value="1"/>
</dbReference>
<keyword evidence="2" id="KW-0812">Transmembrane</keyword>
<dbReference type="HOGENOM" id="CLU_715578_0_0_0"/>
<feature type="domain" description="LiaF transmembrane" evidence="3">
    <location>
        <begin position="229"/>
        <end position="336"/>
    </location>
</feature>
<evidence type="ECO:0000256" key="1">
    <source>
        <dbReference type="SAM" id="MobiDB-lite"/>
    </source>
</evidence>
<dbReference type="eggNOG" id="ENOG5032REM">
    <property type="taxonomic scope" value="Bacteria"/>
</dbReference>
<feature type="transmembrane region" description="Helical" evidence="2">
    <location>
        <begin position="249"/>
        <end position="270"/>
    </location>
</feature>
<reference evidence="4 5" key="1">
    <citation type="journal article" date="2012" name="Stand. Genomic Sci.">
        <title>Complete genome sequence of Terriglobus saanensis type strain SP1PR4(T), an Acidobacteria from tundra soil.</title>
        <authorList>
            <person name="Rawat S.R."/>
            <person name="Mannisto M.K."/>
            <person name="Starovoytov V."/>
            <person name="Goodwin L."/>
            <person name="Nolan M."/>
            <person name="Hauser L."/>
            <person name="Land M."/>
            <person name="Davenport K.W."/>
            <person name="Woyke T."/>
            <person name="Haggblom M.M."/>
        </authorList>
    </citation>
    <scope>NUCLEOTIDE SEQUENCE</scope>
    <source>
        <strain evidence="5">ATCC BAA-1853 / DSM 23119 / SP1PR4</strain>
    </source>
</reference>
<feature type="compositionally biased region" description="Polar residues" evidence="1">
    <location>
        <begin position="361"/>
        <end position="370"/>
    </location>
</feature>
<dbReference type="EMBL" id="CP002467">
    <property type="protein sequence ID" value="ADV83910.1"/>
    <property type="molecule type" value="Genomic_DNA"/>
</dbReference>
<feature type="transmembrane region" description="Helical" evidence="2">
    <location>
        <begin position="290"/>
        <end position="308"/>
    </location>
</feature>
<keyword evidence="2" id="KW-1133">Transmembrane helix</keyword>
<feature type="transmembrane region" description="Helical" evidence="2">
    <location>
        <begin position="314"/>
        <end position="334"/>
    </location>
</feature>